<dbReference type="EMBL" id="AE016795">
    <property type="protein sequence ID" value="ADV91944.1"/>
    <property type="molecule type" value="Genomic_DNA"/>
</dbReference>
<evidence type="ECO:0000313" key="1">
    <source>
        <dbReference type="EMBL" id="ADV91944.1"/>
    </source>
</evidence>
<gene>
    <name evidence="1" type="ordered locus">VV1_3230</name>
</gene>
<reference evidence="2" key="1">
    <citation type="submission" date="2002-12" db="EMBL/GenBank/DDBJ databases">
        <title>Complete genome sequence of Vibrio vulnificus CMCP6.</title>
        <authorList>
            <person name="Rhee J.H."/>
            <person name="Kim S.Y."/>
            <person name="Chung S.S."/>
            <person name="Kim J.J."/>
            <person name="Moon Y.H."/>
            <person name="Jeong H."/>
            <person name="Choy H.E."/>
        </authorList>
    </citation>
    <scope>NUCLEOTIDE SEQUENCE [LARGE SCALE GENOMIC DNA]</scope>
    <source>
        <strain evidence="2">CMCP6</strain>
    </source>
</reference>
<protein>
    <submittedName>
        <fullName evidence="1">Uncharacterized protein</fullName>
    </submittedName>
</protein>
<reference evidence="1 2" key="3">
    <citation type="journal article" date="2011" name="Mol. Syst. Biol.">
        <title>Integrative genome-scale metabolic analysis of Vibrio vulnificus for drug targeting and discovery.</title>
        <authorList>
            <person name="Kim H.U."/>
            <person name="Kim S.Y."/>
            <person name="Jeong H."/>
            <person name="Kim T.Y."/>
            <person name="Kim J.J."/>
            <person name="Choy H.E."/>
            <person name="Yi K.Y."/>
            <person name="Rhee J.H."/>
            <person name="Lee S.Y."/>
        </authorList>
    </citation>
    <scope>NUCLEOTIDE SEQUENCE [LARGE SCALE GENOMIC DNA]</scope>
    <source>
        <strain evidence="1 2">CMCP6</strain>
    </source>
</reference>
<dbReference type="KEGG" id="vvu:VV1_3230"/>
<name>A0A3Q0MFF1_VIBVU</name>
<sequence>MKSITALPTLRLCVLKTQIRRSFKASVTETTWNLQRRRKRTLNTKQTFWNDNTAEQTFNKLISVCSRKPKPHKEPKHDFHKSK</sequence>
<dbReference type="Proteomes" id="UP000002275">
    <property type="component" value="Chromosome I"/>
</dbReference>
<organism evidence="1 2">
    <name type="scientific">Vibrio vulnificus (strain CMCP6)</name>
    <dbReference type="NCBI Taxonomy" id="216895"/>
    <lineage>
        <taxon>Bacteria</taxon>
        <taxon>Pseudomonadati</taxon>
        <taxon>Pseudomonadota</taxon>
        <taxon>Gammaproteobacteria</taxon>
        <taxon>Vibrionales</taxon>
        <taxon>Vibrionaceae</taxon>
        <taxon>Vibrio</taxon>
    </lineage>
</organism>
<evidence type="ECO:0000313" key="2">
    <source>
        <dbReference type="Proteomes" id="UP000002275"/>
    </source>
</evidence>
<proteinExistence type="predicted"/>
<dbReference type="AlphaFoldDB" id="A0A3Q0MFF1"/>
<reference evidence="1 2" key="2">
    <citation type="journal article" date="2003" name="Infect. Immun.">
        <title>Characterization and pathogenic significance of Vibrio vulnificus antigens preferentially expressed in septicemic patients.</title>
        <authorList>
            <person name="Kim Y.R."/>
            <person name="Lee S.E."/>
            <person name="Kim C.M."/>
            <person name="Kim S.Y."/>
            <person name="Shin E.K."/>
            <person name="Shin D.H."/>
            <person name="Chung S.S."/>
            <person name="Choy H.E."/>
            <person name="Progulske-Fox A."/>
            <person name="Hillman J.D."/>
            <person name="Handfield M."/>
            <person name="Rhee J.H."/>
        </authorList>
    </citation>
    <scope>NUCLEOTIDE SEQUENCE [LARGE SCALE GENOMIC DNA]</scope>
    <source>
        <strain evidence="1 2">CMCP6</strain>
    </source>
</reference>
<accession>A0A3Q0MFF1</accession>